<keyword evidence="1" id="KW-0812">Transmembrane</keyword>
<dbReference type="SUPFAM" id="SSF53300">
    <property type="entry name" value="vWA-like"/>
    <property type="match status" value="2"/>
</dbReference>
<gene>
    <name evidence="3" type="ORF">HGI39_14500</name>
</gene>
<comment type="caution">
    <text evidence="3">The sequence shown here is derived from an EMBL/GenBank/DDBJ whole genome shotgun (WGS) entry which is preliminary data.</text>
</comment>
<dbReference type="PANTHER" id="PTHR10579">
    <property type="entry name" value="CALCIUM-ACTIVATED CHLORIDE CHANNEL REGULATOR"/>
    <property type="match status" value="1"/>
</dbReference>
<organism evidence="3 4">
    <name type="scientific">Clostridium beijerinckii</name>
    <name type="common">Clostridium MP</name>
    <dbReference type="NCBI Taxonomy" id="1520"/>
    <lineage>
        <taxon>Bacteria</taxon>
        <taxon>Bacillati</taxon>
        <taxon>Bacillota</taxon>
        <taxon>Clostridia</taxon>
        <taxon>Eubacteriales</taxon>
        <taxon>Clostridiaceae</taxon>
        <taxon>Clostridium</taxon>
    </lineage>
</organism>
<name>A0AAW3WA63_CLOBE</name>
<dbReference type="AlphaFoldDB" id="A0AAW3WA63"/>
<keyword evidence="1" id="KW-0472">Membrane</keyword>
<evidence type="ECO:0000256" key="1">
    <source>
        <dbReference type="SAM" id="Phobius"/>
    </source>
</evidence>
<feature type="transmembrane region" description="Helical" evidence="1">
    <location>
        <begin position="12"/>
        <end position="34"/>
    </location>
</feature>
<evidence type="ECO:0000313" key="3">
    <source>
        <dbReference type="EMBL" id="MBC2475885.1"/>
    </source>
</evidence>
<reference evidence="3" key="2">
    <citation type="journal article" date="2022" name="Nat. Biotechnol.">
        <title>Carbon-negative production of acetone and isopropanol by gas fermentation at industrial pilot scale.</title>
        <authorList>
            <person name="Liew F.E."/>
            <person name="Nogle R."/>
            <person name="Abdalla T."/>
            <person name="Rasor B.J."/>
            <person name="Canter C."/>
            <person name="Jensen R.O."/>
            <person name="Wang L."/>
            <person name="Strutz J."/>
            <person name="Chirania P."/>
            <person name="De Tissera S."/>
            <person name="Mueller A.P."/>
            <person name="Ruan Z."/>
            <person name="Gao A."/>
            <person name="Tran L."/>
            <person name="Engle N.L."/>
            <person name="Bromley J.C."/>
            <person name="Daniell J."/>
            <person name="Conrado R."/>
            <person name="Tschaplinski T.J."/>
            <person name="Giannone R.J."/>
            <person name="Hettich R.L."/>
            <person name="Karim A.S."/>
            <person name="Simpson S.D."/>
            <person name="Brown S.D."/>
            <person name="Leang C."/>
            <person name="Jewett M.C."/>
            <person name="Kopke M."/>
        </authorList>
    </citation>
    <scope>NUCLEOTIDE SEQUENCE</scope>
    <source>
        <strain evidence="3">DJ015</strain>
    </source>
</reference>
<feature type="domain" description="VWFA" evidence="2">
    <location>
        <begin position="85"/>
        <end position="349"/>
    </location>
</feature>
<sequence>MKEFLKKYGRKAINWITIFTFSVTIFSFMSISLIKVKADLPIKPSFVVNINSATPNPAAANQDITISGTITPQDFETEIGSQKKEIVLVLDVSGSMINNDSTSNNSYTKISELKKAANNFINKMSSISNLKIGIVAFSDNGTINPTLKHHSSWWGNTSYDMTYSKSIDQIGYDSIPDYRCSGTDFLDASSTTDLSKMINGLEALGGTNTGEGLRKAEYMLENGDPDAEKTIVFMSDGMPTFYSVNESERNSSEAYTLYTTINNNNPNYAGDGYDTDSNNVTKSKDYAIKIGNIIRDTKKPKIFSIGYGLGNSSSRGNINMKDIHKAMGGTDDCFFATDSGAIDGVFNSIGDKIIQSYNINDLTMNMNFNSSDGFSLSDSGNTVKFDQIVYTGTKVNDKYLYKATQMSFSFVIKGSKVGQYNNVFGASNVTYTWNNTTLSGVVNQNNLSITIQSNVNQPYFEVKLNSATPNPSYLQQGSNGRITTGDITVTGTITPKDFETDAGLQKNDIVLVLDVSGSMGDGIDEECTNPRVRHKVDGHYEWDIFHPFGYWVNTYYIDDYCEEHQTSGEHKSTKINELKKAANSFIDKMTDYPKLKVGIVTFSDKAVINTDSNNNFFSNDSNSLHTIINNLKASGGTNTGEGLRKAEYILEKGESDANKSIVFMSDGMPTFYSVSGSGRDKSDYTVIDNNDPSNAGNGHDTDSDNVAKSKSYAIEIGNIIRNTKKPKIFSIGYGLGNASSTGNINMKDIHKSMGGTDECFFATDVGAIDGVFNSIADEIIQSYNINDLTMNMNFSSNDGFALKGGGNTVKFGNITYSGTKGDNKYLYHANPLQFSFVINGSKLGEYNNVFGNSNVIYTWNNSQQSAGVDQNNLIIRIVGANNVKHGLYKGMNSITNEPDIDDTITTFAKGATISLGASADGVTNGNKVTLNVANGVNIVGDIKVYEISNTGSLAPIGNMFGQNGVYNYTVSNLSSPMGRILILYNEKVPKVEGNYTNPITVQSASKSATVTVGSAPLPDLF</sequence>
<dbReference type="Pfam" id="PF13519">
    <property type="entry name" value="VWA_2"/>
    <property type="match status" value="2"/>
</dbReference>
<accession>A0AAW3WA63</accession>
<keyword evidence="1" id="KW-1133">Transmembrane helix</keyword>
<dbReference type="SMART" id="SM00327">
    <property type="entry name" value="VWA"/>
    <property type="match status" value="2"/>
</dbReference>
<dbReference type="EMBL" id="JABAGV010000037">
    <property type="protein sequence ID" value="MBC2475885.1"/>
    <property type="molecule type" value="Genomic_DNA"/>
</dbReference>
<dbReference type="PROSITE" id="PS50234">
    <property type="entry name" value="VWFA"/>
    <property type="match status" value="2"/>
</dbReference>
<protein>
    <submittedName>
        <fullName evidence="3">VWA domain-containing protein</fullName>
    </submittedName>
</protein>
<dbReference type="Gene3D" id="3.40.50.410">
    <property type="entry name" value="von Willebrand factor, type A domain"/>
    <property type="match status" value="2"/>
</dbReference>
<feature type="domain" description="VWFA" evidence="2">
    <location>
        <begin position="508"/>
        <end position="775"/>
    </location>
</feature>
<dbReference type="InterPro" id="IPR051266">
    <property type="entry name" value="CLCR"/>
</dbReference>
<dbReference type="RefSeq" id="WP_171781344.1">
    <property type="nucleotide sequence ID" value="NZ_JABAGV010000037.1"/>
</dbReference>
<evidence type="ECO:0000259" key="2">
    <source>
        <dbReference type="PROSITE" id="PS50234"/>
    </source>
</evidence>
<dbReference type="PANTHER" id="PTHR10579:SF43">
    <property type="entry name" value="ZINC FINGER (C3HC4-TYPE RING FINGER) FAMILY PROTEIN"/>
    <property type="match status" value="1"/>
</dbReference>
<evidence type="ECO:0000313" key="4">
    <source>
        <dbReference type="Proteomes" id="UP001194098"/>
    </source>
</evidence>
<proteinExistence type="predicted"/>
<reference evidence="3" key="1">
    <citation type="submission" date="2020-04" db="EMBL/GenBank/DDBJ databases">
        <authorList>
            <person name="Brown S."/>
        </authorList>
    </citation>
    <scope>NUCLEOTIDE SEQUENCE</scope>
    <source>
        <strain evidence="3">DJ015</strain>
    </source>
</reference>
<dbReference type="CDD" id="cd00198">
    <property type="entry name" value="vWFA"/>
    <property type="match status" value="2"/>
</dbReference>
<dbReference type="InterPro" id="IPR002035">
    <property type="entry name" value="VWF_A"/>
</dbReference>
<dbReference type="Proteomes" id="UP001194098">
    <property type="component" value="Unassembled WGS sequence"/>
</dbReference>
<dbReference type="InterPro" id="IPR036465">
    <property type="entry name" value="vWFA_dom_sf"/>
</dbReference>